<comment type="caution">
    <text evidence="1">The sequence shown here is derived from an EMBL/GenBank/DDBJ whole genome shotgun (WGS) entry which is preliminary data.</text>
</comment>
<sequence>MEEKKKKKKKKKNPAWTLGAGMDIESSISPLTLERTSPNSPSVDGALSFAGTTPLLSVRVQVRAPGCSEALVATSLLKSVSPAHAPSCHADAIGQVSKG</sequence>
<protein>
    <submittedName>
        <fullName evidence="1">Uncharacterized protein</fullName>
    </submittedName>
</protein>
<dbReference type="Proteomes" id="UP000438429">
    <property type="component" value="Unassembled WGS sequence"/>
</dbReference>
<evidence type="ECO:0000313" key="2">
    <source>
        <dbReference type="Proteomes" id="UP000438429"/>
    </source>
</evidence>
<dbReference type="AlphaFoldDB" id="A0A6A4RT50"/>
<accession>A0A6A4RT50</accession>
<dbReference type="EMBL" id="VEVO01000022">
    <property type="protein sequence ID" value="KAF0023479.1"/>
    <property type="molecule type" value="Genomic_DNA"/>
</dbReference>
<evidence type="ECO:0000313" key="1">
    <source>
        <dbReference type="EMBL" id="KAF0023479.1"/>
    </source>
</evidence>
<gene>
    <name evidence="1" type="ORF">F2P81_024109</name>
</gene>
<reference evidence="1 2" key="1">
    <citation type="submission" date="2019-06" db="EMBL/GenBank/DDBJ databases">
        <title>Draft genomes of female and male turbot (Scophthalmus maximus).</title>
        <authorList>
            <person name="Xu H."/>
            <person name="Xu X.-W."/>
            <person name="Shao C."/>
            <person name="Chen S."/>
        </authorList>
    </citation>
    <scope>NUCLEOTIDE SEQUENCE [LARGE SCALE GENOMIC DNA]</scope>
    <source>
        <strain evidence="1">Ysfricsl-2016a</strain>
        <tissue evidence="1">Blood</tissue>
    </source>
</reference>
<name>A0A6A4RT50_SCOMX</name>
<organism evidence="1 2">
    <name type="scientific">Scophthalmus maximus</name>
    <name type="common">Turbot</name>
    <name type="synonym">Psetta maxima</name>
    <dbReference type="NCBI Taxonomy" id="52904"/>
    <lineage>
        <taxon>Eukaryota</taxon>
        <taxon>Metazoa</taxon>
        <taxon>Chordata</taxon>
        <taxon>Craniata</taxon>
        <taxon>Vertebrata</taxon>
        <taxon>Euteleostomi</taxon>
        <taxon>Actinopterygii</taxon>
        <taxon>Neopterygii</taxon>
        <taxon>Teleostei</taxon>
        <taxon>Neoteleostei</taxon>
        <taxon>Acanthomorphata</taxon>
        <taxon>Carangaria</taxon>
        <taxon>Pleuronectiformes</taxon>
        <taxon>Pleuronectoidei</taxon>
        <taxon>Scophthalmidae</taxon>
        <taxon>Scophthalmus</taxon>
    </lineage>
</organism>
<proteinExistence type="predicted"/>